<dbReference type="InterPro" id="IPR036629">
    <property type="entry name" value="YjbJ_sf"/>
</dbReference>
<name>A0ABS8GZ38_9SPHN</name>
<evidence type="ECO:0000313" key="2">
    <source>
        <dbReference type="EMBL" id="MCC4231541.1"/>
    </source>
</evidence>
<proteinExistence type="predicted"/>
<keyword evidence="1" id="KW-0472">Membrane</keyword>
<keyword evidence="3" id="KW-1185">Reference proteome</keyword>
<dbReference type="Proteomes" id="UP001198830">
    <property type="component" value="Unassembled WGS sequence"/>
</dbReference>
<protein>
    <submittedName>
        <fullName evidence="2">CsbD family protein</fullName>
    </submittedName>
</protein>
<organism evidence="2 3">
    <name type="scientific">Sphingobium soli</name>
    <dbReference type="NCBI Taxonomy" id="1591116"/>
    <lineage>
        <taxon>Bacteria</taxon>
        <taxon>Pseudomonadati</taxon>
        <taxon>Pseudomonadota</taxon>
        <taxon>Alphaproteobacteria</taxon>
        <taxon>Sphingomonadales</taxon>
        <taxon>Sphingomonadaceae</taxon>
        <taxon>Sphingobium</taxon>
    </lineage>
</organism>
<comment type="caution">
    <text evidence="2">The sequence shown here is derived from an EMBL/GenBank/DDBJ whole genome shotgun (WGS) entry which is preliminary data.</text>
</comment>
<evidence type="ECO:0000256" key="1">
    <source>
        <dbReference type="SAM" id="Phobius"/>
    </source>
</evidence>
<keyword evidence="1" id="KW-1133">Transmembrane helix</keyword>
<dbReference type="Gene3D" id="1.10.1470.10">
    <property type="entry name" value="YjbJ"/>
    <property type="match status" value="1"/>
</dbReference>
<dbReference type="RefSeq" id="WP_009822663.1">
    <property type="nucleotide sequence ID" value="NZ_JAJGNP010000001.1"/>
</dbReference>
<feature type="transmembrane region" description="Helical" evidence="1">
    <location>
        <begin position="63"/>
        <end position="81"/>
    </location>
</feature>
<dbReference type="EMBL" id="JAJGNP010000001">
    <property type="protein sequence ID" value="MCC4231541.1"/>
    <property type="molecule type" value="Genomic_DNA"/>
</dbReference>
<reference evidence="2 3" key="1">
    <citation type="submission" date="2021-10" db="EMBL/GenBank/DDBJ databases">
        <title>The diversity and Nitrogen Metabolism of Culturable Nitrate-Utilizing Bacteria Within the Oxygen Minimum Zone of the Changjiang (Yangtze River)Estuary.</title>
        <authorList>
            <person name="Zhang D."/>
            <person name="Zheng J."/>
            <person name="Liu S."/>
            <person name="He W."/>
        </authorList>
    </citation>
    <scope>NUCLEOTIDE SEQUENCE [LARGE SCALE GENOMIC DNA]</scope>
    <source>
        <strain evidence="2 3">FXH275-2</strain>
    </source>
</reference>
<sequence length="86" mass="9116">MNNHTIIGAIKEKAGALEEGLGKVTGDTGTELRGQGRQIEGKVETMLGDVLDSARRLYEERPLVSLLALGSLALATLSILTRGNRA</sequence>
<accession>A0ABS8GZ38</accession>
<evidence type="ECO:0000313" key="3">
    <source>
        <dbReference type="Proteomes" id="UP001198830"/>
    </source>
</evidence>
<dbReference type="SUPFAM" id="SSF69047">
    <property type="entry name" value="Hypothetical protein YjbJ"/>
    <property type="match status" value="1"/>
</dbReference>
<keyword evidence="1" id="KW-0812">Transmembrane</keyword>
<gene>
    <name evidence="2" type="ORF">LL253_02410</name>
</gene>